<dbReference type="GO" id="GO:0000155">
    <property type="term" value="F:phosphorelay sensor kinase activity"/>
    <property type="evidence" value="ECO:0007669"/>
    <property type="project" value="InterPro"/>
</dbReference>
<protein>
    <recommendedName>
        <fullName evidence="4">His Kinase A (Phospho-acceptor) domain-containing protein</fullName>
    </recommendedName>
</protein>
<evidence type="ECO:0008006" key="4">
    <source>
        <dbReference type="Google" id="ProtNLM"/>
    </source>
</evidence>
<dbReference type="SUPFAM" id="SSF47384">
    <property type="entry name" value="Homodimeric domain of signal transducing histidine kinase"/>
    <property type="match status" value="1"/>
</dbReference>
<dbReference type="RefSeq" id="WP_089662889.1">
    <property type="nucleotide sequence ID" value="NZ_LT629745.1"/>
</dbReference>
<dbReference type="STRING" id="1250231.SAMN04488552_2407"/>
<gene>
    <name evidence="2" type="ORF">SAMN04488552_2407</name>
</gene>
<name>A0A1H1Q7I8_9FLAO</name>
<proteinExistence type="predicted"/>
<reference evidence="2 3" key="1">
    <citation type="submission" date="2016-10" db="EMBL/GenBank/DDBJ databases">
        <authorList>
            <person name="Varghese N."/>
            <person name="Submissions S."/>
        </authorList>
    </citation>
    <scope>NUCLEOTIDE SEQUENCE [LARGE SCALE GENOMIC DNA]</scope>
    <source>
        <strain evidence="2 3">Mar_2010_102</strain>
    </source>
</reference>
<feature type="coiled-coil region" evidence="1">
    <location>
        <begin position="169"/>
        <end position="196"/>
    </location>
</feature>
<dbReference type="Proteomes" id="UP000198858">
    <property type="component" value="Chromosome I"/>
</dbReference>
<keyword evidence="1" id="KW-0175">Coiled coil</keyword>
<keyword evidence="3" id="KW-1185">Reference proteome</keyword>
<dbReference type="InterPro" id="IPR036097">
    <property type="entry name" value="HisK_dim/P_sf"/>
</dbReference>
<evidence type="ECO:0000313" key="2">
    <source>
        <dbReference type="EMBL" id="SDS19396.1"/>
    </source>
</evidence>
<accession>A0A1H1Q7I8</accession>
<dbReference type="EMBL" id="LT629745">
    <property type="protein sequence ID" value="SDS19396.1"/>
    <property type="molecule type" value="Genomic_DNA"/>
</dbReference>
<evidence type="ECO:0000256" key="1">
    <source>
        <dbReference type="SAM" id="Coils"/>
    </source>
</evidence>
<dbReference type="AlphaFoldDB" id="A0A1H1Q7I8"/>
<evidence type="ECO:0000313" key="3">
    <source>
        <dbReference type="Proteomes" id="UP000198858"/>
    </source>
</evidence>
<organism evidence="2 3">
    <name type="scientific">Christiangramia echinicola</name>
    <dbReference type="NCBI Taxonomy" id="279359"/>
    <lineage>
        <taxon>Bacteria</taxon>
        <taxon>Pseudomonadati</taxon>
        <taxon>Bacteroidota</taxon>
        <taxon>Flavobacteriia</taxon>
        <taxon>Flavobacteriales</taxon>
        <taxon>Flavobacteriaceae</taxon>
        <taxon>Christiangramia</taxon>
    </lineage>
</organism>
<sequence>MHNLAQNTPQLYRITYEAYSKFANEINRCINLDEISEVCKTHLKYLINFQIIRMTIFQGDKLFTFELAGNNIWFDLNGKNEIFPYEKQLLFNGVPLITNEIPDKLVKGKLNLNNLLDPVLWGWCFDKSERKVVVSLLADQEKSFSIGDVDILKLMVDCVQAKFSENYLRRQLAIQNENLSEAYNTIKEKNEEIQRIVFNQKEIIKARTSEIVQKNEKLLHISALNAHNIREPLSRILGIIELFDFLDDETCRKDLVPKLKSSSEEMDGVLKEVVEMASKELTDLKAAEI</sequence>